<feature type="domain" description="K Homology" evidence="5">
    <location>
        <begin position="163"/>
        <end position="210"/>
    </location>
</feature>
<dbReference type="Proteomes" id="UP000245383">
    <property type="component" value="Unassembled WGS sequence"/>
</dbReference>
<keyword evidence="8" id="KW-1185">Reference proteome</keyword>
<comment type="subcellular location">
    <subcellularLocation>
        <location evidence="1">Nucleus</location>
    </subcellularLocation>
</comment>
<dbReference type="InterPro" id="IPR049469">
    <property type="entry name" value="RRP40_KH-I"/>
</dbReference>
<dbReference type="SUPFAM" id="SSF50249">
    <property type="entry name" value="Nucleic acid-binding proteins"/>
    <property type="match status" value="1"/>
</dbReference>
<dbReference type="AlphaFoldDB" id="A0A2T9YIV6"/>
<dbReference type="EMBL" id="MBFR01000168">
    <property type="protein sequence ID" value="PVU92278.1"/>
    <property type="molecule type" value="Genomic_DNA"/>
</dbReference>
<dbReference type="GO" id="GO:0000467">
    <property type="term" value="P:exonucleolytic trimming to generate mature 3'-end of 5.8S rRNA from tricistronic rRNA transcript (SSU-rRNA, 5.8S rRNA, LSU-rRNA)"/>
    <property type="evidence" value="ECO:0007669"/>
    <property type="project" value="TreeGrafter"/>
</dbReference>
<organism evidence="7 8">
    <name type="scientific">Smittium simulii</name>
    <dbReference type="NCBI Taxonomy" id="133385"/>
    <lineage>
        <taxon>Eukaryota</taxon>
        <taxon>Fungi</taxon>
        <taxon>Fungi incertae sedis</taxon>
        <taxon>Zoopagomycota</taxon>
        <taxon>Kickxellomycotina</taxon>
        <taxon>Harpellomycetes</taxon>
        <taxon>Harpellales</taxon>
        <taxon>Legeriomycetaceae</taxon>
        <taxon>Smittium</taxon>
    </lineage>
</organism>
<evidence type="ECO:0000256" key="4">
    <source>
        <dbReference type="ARBA" id="ARBA00022884"/>
    </source>
</evidence>
<reference evidence="7 8" key="1">
    <citation type="journal article" date="2018" name="MBio">
        <title>Comparative Genomics Reveals the Core Gene Toolbox for the Fungus-Insect Symbiosis.</title>
        <authorList>
            <person name="Wang Y."/>
            <person name="Stata M."/>
            <person name="Wang W."/>
            <person name="Stajich J.E."/>
            <person name="White M.M."/>
            <person name="Moncalvo J.M."/>
        </authorList>
    </citation>
    <scope>NUCLEOTIDE SEQUENCE [LARGE SCALE GENOMIC DNA]</scope>
    <source>
        <strain evidence="7 8">SWE-8-4</strain>
    </source>
</reference>
<dbReference type="GO" id="GO:0071034">
    <property type="term" value="P:CUT catabolic process"/>
    <property type="evidence" value="ECO:0007669"/>
    <property type="project" value="TreeGrafter"/>
</dbReference>
<dbReference type="Pfam" id="PF18311">
    <property type="entry name" value="Rrp40_N"/>
    <property type="match status" value="1"/>
</dbReference>
<dbReference type="PANTHER" id="PTHR21321">
    <property type="entry name" value="PNAS-3 RELATED"/>
    <property type="match status" value="1"/>
</dbReference>
<dbReference type="Gene3D" id="3.30.1370.10">
    <property type="entry name" value="K Homology domain, type 1"/>
    <property type="match status" value="1"/>
</dbReference>
<evidence type="ECO:0000259" key="6">
    <source>
        <dbReference type="Pfam" id="PF18311"/>
    </source>
</evidence>
<dbReference type="PANTHER" id="PTHR21321:SF1">
    <property type="entry name" value="EXOSOME COMPLEX COMPONENT RRP40"/>
    <property type="match status" value="1"/>
</dbReference>
<dbReference type="InterPro" id="IPR026699">
    <property type="entry name" value="Exosome_RNA_bind1/RRP40/RRP4"/>
</dbReference>
<keyword evidence="2" id="KW-0963">Cytoplasm</keyword>
<dbReference type="OrthoDB" id="340500at2759"/>
<comment type="caution">
    <text evidence="7">The sequence shown here is derived from an EMBL/GenBank/DDBJ whole genome shotgun (WGS) entry which is preliminary data.</text>
</comment>
<dbReference type="InterPro" id="IPR041054">
    <property type="entry name" value="Rrp40_N_euk"/>
</dbReference>
<evidence type="ECO:0000256" key="1">
    <source>
        <dbReference type="ARBA" id="ARBA00004123"/>
    </source>
</evidence>
<dbReference type="GO" id="GO:0000176">
    <property type="term" value="C:nuclear exosome (RNase complex)"/>
    <property type="evidence" value="ECO:0007669"/>
    <property type="project" value="TreeGrafter"/>
</dbReference>
<dbReference type="Gene3D" id="2.40.50.140">
    <property type="entry name" value="Nucleic acid-binding proteins"/>
    <property type="match status" value="1"/>
</dbReference>
<evidence type="ECO:0000256" key="3">
    <source>
        <dbReference type="ARBA" id="ARBA00022835"/>
    </source>
</evidence>
<dbReference type="STRING" id="133385.A0A2T9YIV6"/>
<evidence type="ECO:0000313" key="7">
    <source>
        <dbReference type="EMBL" id="PVU92278.1"/>
    </source>
</evidence>
<proteinExistence type="predicted"/>
<name>A0A2T9YIV6_9FUNG</name>
<dbReference type="GO" id="GO:0000177">
    <property type="term" value="C:cytoplasmic exosome (RNase complex)"/>
    <property type="evidence" value="ECO:0007669"/>
    <property type="project" value="TreeGrafter"/>
</dbReference>
<dbReference type="InterPro" id="IPR012340">
    <property type="entry name" value="NA-bd_OB-fold"/>
</dbReference>
<dbReference type="GO" id="GO:0071051">
    <property type="term" value="P:poly(A)-dependent snoRNA 3'-end processing"/>
    <property type="evidence" value="ECO:0007669"/>
    <property type="project" value="TreeGrafter"/>
</dbReference>
<dbReference type="FunFam" id="3.30.1370.10:FF:000038">
    <property type="entry name" value="exosome complex component RRP40"/>
    <property type="match status" value="1"/>
</dbReference>
<dbReference type="GO" id="GO:0034475">
    <property type="term" value="P:U4 snRNA 3'-end processing"/>
    <property type="evidence" value="ECO:0007669"/>
    <property type="project" value="TreeGrafter"/>
</dbReference>
<evidence type="ECO:0000259" key="5">
    <source>
        <dbReference type="Pfam" id="PF15985"/>
    </source>
</evidence>
<evidence type="ECO:0000256" key="2">
    <source>
        <dbReference type="ARBA" id="ARBA00022490"/>
    </source>
</evidence>
<gene>
    <name evidence="7" type="ORF">BB561_003933</name>
</gene>
<dbReference type="InterPro" id="IPR004088">
    <property type="entry name" value="KH_dom_type_1"/>
</dbReference>
<dbReference type="SUPFAM" id="SSF54791">
    <property type="entry name" value="Eukaryotic type KH-domain (KH-domain type I)"/>
    <property type="match status" value="1"/>
</dbReference>
<accession>A0A2T9YIV6</accession>
<sequence length="242" mass="26582">MSESTFVVPGAEIDLNVLDIAQGGDNTATLETEPEKSIILGPGLIESENGVISFVAGHLKHNSNDTVWVESNRKRATEETEPVIGTVIARNMDGYRVDIDTVKLANLNGLAFENATKRNKPDLRIGSLVYAKVVLANKYLEPEIECYNNNTNKSEGFGELTKGFLIKTSLVHCRRLLQNNSVILNILGQHIAYEIAVGLNGYVWIKSDSPEKTIIVANAIRNSEHLSDENCALMVKQMVSTL</sequence>
<dbReference type="InterPro" id="IPR036612">
    <property type="entry name" value="KH_dom_type_1_sf"/>
</dbReference>
<dbReference type="FunFam" id="2.40.50.140:FF:000127">
    <property type="entry name" value="Exosome complex component RRP40"/>
    <property type="match status" value="1"/>
</dbReference>
<evidence type="ECO:0008006" key="9">
    <source>
        <dbReference type="Google" id="ProtNLM"/>
    </source>
</evidence>
<dbReference type="Gene3D" id="2.40.50.100">
    <property type="match status" value="1"/>
</dbReference>
<dbReference type="Pfam" id="PF15985">
    <property type="entry name" value="KH_6"/>
    <property type="match status" value="1"/>
</dbReference>
<dbReference type="CDD" id="cd22526">
    <property type="entry name" value="KH-I_Rrp40"/>
    <property type="match status" value="1"/>
</dbReference>
<dbReference type="SUPFAM" id="SSF110324">
    <property type="entry name" value="Ribosomal L27 protein-like"/>
    <property type="match status" value="1"/>
</dbReference>
<dbReference type="GO" id="GO:0071035">
    <property type="term" value="P:nuclear polyadenylation-dependent rRNA catabolic process"/>
    <property type="evidence" value="ECO:0007669"/>
    <property type="project" value="TreeGrafter"/>
</dbReference>
<dbReference type="GO" id="GO:0071038">
    <property type="term" value="P:TRAMP-dependent tRNA surveillance pathway"/>
    <property type="evidence" value="ECO:0007669"/>
    <property type="project" value="TreeGrafter"/>
</dbReference>
<feature type="domain" description="Exosome complex exonuclease Rrp40 N-terminal" evidence="6">
    <location>
        <begin position="38"/>
        <end position="75"/>
    </location>
</feature>
<keyword evidence="3" id="KW-0271">Exosome</keyword>
<protein>
    <recommendedName>
        <fullName evidence="9">Ribosomal RNA-processing protein 40</fullName>
    </recommendedName>
</protein>
<evidence type="ECO:0000313" key="8">
    <source>
        <dbReference type="Proteomes" id="UP000245383"/>
    </source>
</evidence>
<keyword evidence="4" id="KW-0694">RNA-binding</keyword>
<dbReference type="Pfam" id="PF21262">
    <property type="entry name" value="RRP40_S1"/>
    <property type="match status" value="1"/>
</dbReference>
<dbReference type="GO" id="GO:0003723">
    <property type="term" value="F:RNA binding"/>
    <property type="evidence" value="ECO:0007669"/>
    <property type="project" value="UniProtKB-KW"/>
</dbReference>